<keyword evidence="2" id="KW-0255">Endonuclease</keyword>
<dbReference type="GO" id="GO:0004519">
    <property type="term" value="F:endonuclease activity"/>
    <property type="evidence" value="ECO:0007669"/>
    <property type="project" value="UniProtKB-KW"/>
</dbReference>
<dbReference type="AlphaFoldDB" id="A0A7V5RQ89"/>
<gene>
    <name evidence="2" type="ORF">ENJ15_03965</name>
</gene>
<evidence type="ECO:0000259" key="1">
    <source>
        <dbReference type="Pfam" id="PF13588"/>
    </source>
</evidence>
<name>A0A7V5RQ89_CALAY</name>
<dbReference type="EMBL" id="DRLI01000152">
    <property type="protein sequence ID" value="HHM02145.1"/>
    <property type="molecule type" value="Genomic_DNA"/>
</dbReference>
<keyword evidence="2" id="KW-0540">Nuclease</keyword>
<dbReference type="Pfam" id="PF13588">
    <property type="entry name" value="HSDR_N_2"/>
    <property type="match status" value="1"/>
</dbReference>
<protein>
    <submittedName>
        <fullName evidence="2">Restriction endonuclease subunit R</fullName>
    </submittedName>
</protein>
<proteinExistence type="predicted"/>
<dbReference type="Proteomes" id="UP000885771">
    <property type="component" value="Unassembled WGS sequence"/>
</dbReference>
<comment type="caution">
    <text evidence="2">The sequence shown here is derived from an EMBL/GenBank/DDBJ whole genome shotgun (WGS) entry which is preliminary data.</text>
</comment>
<keyword evidence="2" id="KW-0378">Hydrolase</keyword>
<organism evidence="2">
    <name type="scientific">Caldithrix abyssi</name>
    <dbReference type="NCBI Taxonomy" id="187145"/>
    <lineage>
        <taxon>Bacteria</taxon>
        <taxon>Pseudomonadati</taxon>
        <taxon>Calditrichota</taxon>
        <taxon>Calditrichia</taxon>
        <taxon>Calditrichales</taxon>
        <taxon>Calditrichaceae</taxon>
        <taxon>Caldithrix</taxon>
    </lineage>
</organism>
<dbReference type="InterPro" id="IPR029464">
    <property type="entry name" value="HSDR_N"/>
</dbReference>
<evidence type="ECO:0000313" key="2">
    <source>
        <dbReference type="EMBL" id="HHM02145.1"/>
    </source>
</evidence>
<sequence length="81" mass="9694">MAPPYPTLNLPPMEMELRDDKIFDPFRRKWLVCTPEEWVRQNFLAYLRHYLGYPRSLIKVEQGLESAGNFFRADAIVYSRE</sequence>
<accession>A0A7V5RQ89</accession>
<reference evidence="2" key="1">
    <citation type="journal article" date="2020" name="mSystems">
        <title>Genome- and Community-Level Interaction Insights into Carbon Utilization and Element Cycling Functions of Hydrothermarchaeota in Hydrothermal Sediment.</title>
        <authorList>
            <person name="Zhou Z."/>
            <person name="Liu Y."/>
            <person name="Xu W."/>
            <person name="Pan J."/>
            <person name="Luo Z.H."/>
            <person name="Li M."/>
        </authorList>
    </citation>
    <scope>NUCLEOTIDE SEQUENCE [LARGE SCALE GENOMIC DNA]</scope>
    <source>
        <strain evidence="2">HyVt-460</strain>
    </source>
</reference>
<feature type="non-terminal residue" evidence="2">
    <location>
        <position position="81"/>
    </location>
</feature>
<feature type="domain" description="Type I restriction enzyme R protein N-terminal" evidence="1">
    <location>
        <begin position="35"/>
        <end position="80"/>
    </location>
</feature>